<dbReference type="InterPro" id="IPR001611">
    <property type="entry name" value="Leu-rich_rpt"/>
</dbReference>
<dbReference type="InterPro" id="IPR003591">
    <property type="entry name" value="Leu-rich_rpt_typical-subtyp"/>
</dbReference>
<keyword evidence="1" id="KW-0433">Leucine-rich repeat</keyword>
<dbReference type="InterPro" id="IPR032675">
    <property type="entry name" value="LRR_dom_sf"/>
</dbReference>
<evidence type="ECO:0000256" key="1">
    <source>
        <dbReference type="ARBA" id="ARBA00022614"/>
    </source>
</evidence>
<evidence type="ECO:0000256" key="4">
    <source>
        <dbReference type="SAM" id="Phobius"/>
    </source>
</evidence>
<dbReference type="SUPFAM" id="SSF52058">
    <property type="entry name" value="L domain-like"/>
    <property type="match status" value="2"/>
</dbReference>
<accession>A0A817UUY9</accession>
<keyword evidence="4" id="KW-1133">Transmembrane helix</keyword>
<proteinExistence type="predicted"/>
<dbReference type="EMBL" id="CAJNYV010000057">
    <property type="protein sequence ID" value="CAF3336991.1"/>
    <property type="molecule type" value="Genomic_DNA"/>
</dbReference>
<evidence type="ECO:0000313" key="7">
    <source>
        <dbReference type="EMBL" id="CAF4493898.1"/>
    </source>
</evidence>
<dbReference type="Pfam" id="PF13855">
    <property type="entry name" value="LRR_8"/>
    <property type="match status" value="1"/>
</dbReference>
<evidence type="ECO:0000256" key="2">
    <source>
        <dbReference type="ARBA" id="ARBA00022729"/>
    </source>
</evidence>
<evidence type="ECO:0000313" key="6">
    <source>
        <dbReference type="EMBL" id="CAF3336991.1"/>
    </source>
</evidence>
<dbReference type="AlphaFoldDB" id="A0A817UUY9"/>
<keyword evidence="4" id="KW-0812">Transmembrane</keyword>
<evidence type="ECO:0000256" key="3">
    <source>
        <dbReference type="ARBA" id="ARBA00022737"/>
    </source>
</evidence>
<evidence type="ECO:0000313" key="8">
    <source>
        <dbReference type="Proteomes" id="UP000663865"/>
    </source>
</evidence>
<dbReference type="GO" id="GO:0005886">
    <property type="term" value="C:plasma membrane"/>
    <property type="evidence" value="ECO:0007669"/>
    <property type="project" value="TreeGrafter"/>
</dbReference>
<dbReference type="InterPro" id="IPR050541">
    <property type="entry name" value="LRR_TM_domain-containing"/>
</dbReference>
<dbReference type="PANTHER" id="PTHR24369">
    <property type="entry name" value="ANTIGEN BSP, PUTATIVE-RELATED"/>
    <property type="match status" value="1"/>
</dbReference>
<evidence type="ECO:0000256" key="5">
    <source>
        <dbReference type="SAM" id="SignalP"/>
    </source>
</evidence>
<dbReference type="PROSITE" id="PS51450">
    <property type="entry name" value="LRR"/>
    <property type="match status" value="2"/>
</dbReference>
<dbReference type="Proteomes" id="UP000663865">
    <property type="component" value="Unassembled WGS sequence"/>
</dbReference>
<comment type="caution">
    <text evidence="6">The sequence shown here is derived from an EMBL/GenBank/DDBJ whole genome shotgun (WGS) entry which is preliminary data.</text>
</comment>
<reference evidence="6" key="1">
    <citation type="submission" date="2021-02" db="EMBL/GenBank/DDBJ databases">
        <authorList>
            <person name="Nowell W R."/>
        </authorList>
    </citation>
    <scope>NUCLEOTIDE SEQUENCE</scope>
</reference>
<dbReference type="EMBL" id="CAJOBS010000094">
    <property type="protein sequence ID" value="CAF4493898.1"/>
    <property type="molecule type" value="Genomic_DNA"/>
</dbReference>
<organism evidence="6 8">
    <name type="scientific">Rotaria socialis</name>
    <dbReference type="NCBI Taxonomy" id="392032"/>
    <lineage>
        <taxon>Eukaryota</taxon>
        <taxon>Metazoa</taxon>
        <taxon>Spiralia</taxon>
        <taxon>Gnathifera</taxon>
        <taxon>Rotifera</taxon>
        <taxon>Eurotatoria</taxon>
        <taxon>Bdelloidea</taxon>
        <taxon>Philodinida</taxon>
        <taxon>Philodinidae</taxon>
        <taxon>Rotaria</taxon>
    </lineage>
</organism>
<keyword evidence="2 5" id="KW-0732">Signal</keyword>
<dbReference type="Proteomes" id="UP000663838">
    <property type="component" value="Unassembled WGS sequence"/>
</dbReference>
<keyword evidence="4" id="KW-0472">Membrane</keyword>
<feature type="signal peptide" evidence="5">
    <location>
        <begin position="1"/>
        <end position="25"/>
    </location>
</feature>
<dbReference type="SMART" id="SM00365">
    <property type="entry name" value="LRR_SD22"/>
    <property type="match status" value="7"/>
</dbReference>
<protein>
    <submittedName>
        <fullName evidence="6">Uncharacterized protein</fullName>
    </submittedName>
</protein>
<dbReference type="Gene3D" id="3.80.10.10">
    <property type="entry name" value="Ribonuclease Inhibitor"/>
    <property type="match status" value="4"/>
</dbReference>
<name>A0A817UUY9_9BILA</name>
<keyword evidence="3" id="KW-0677">Repeat</keyword>
<sequence length="944" mass="108495">MIIRHIYYSLLILIQVFSLIKQTSSCPIPFNIQSKCRCAITEIGRVYIYCARKQLIAVPDFDNSNIIFDELVLSGNRISTVHKNAFNGLKLRKLEFQLNPLNSIERNAFIDLSNYLEELILSTTLLSSELKSSTFIEILSELPNLKRLFLRSFDLSNSFSISNAKIALTARKLTQLSLQSCSIKQIDDIDKFVSLFPNLERLDLSENHMEYFNIPLILSLKKLKILILSKNKIHHLNIQSTISSLTLHPSNSLVELDLSYNGIETIDEHIFEIISSQLEILNLRNNELVTEKHLTFLIHLYHLREFYFDYNRLESINQLYLPLNLKILSLKNNRLNYINLSILTRLGHLEKLYLSSNKLTQWSSTINNIFPSLEILELDRNYLSVISSLNAPKLKQLNLDENYLGNKIDKKIFSNLPSLERLQLRDNQIESIDINAFRNSRLQALDLTNNSFTLMPLLNNLNETLQILSLRLNQIRTIDKLTINSYQALLTFEIDKNPLDCDCHLYKIIQDLIRSKTKLTGQCQTPSNHRNISLIDLSDEQLSCHINTLSQNAFLMKIEPEPEPETTTTTTLMMTFTTTIASTTTSMETPIHVDIVKELVEHTREEELFLPIATTTAERTIVERIRISDLVITPIKNKTHVLIQWELHPLMNEEHLNDEHRRRINLKRHDISGFKLSLNSPIYKMSQLLDALQRNYTIDYIEEGEICLFLLRKIDYDKFCKQIQFFSTSLPTQTLKSSLILDSKSIQPFWHLNEPSKSILIGSILGILLVLILLLLIILLIKRCPSLLTCRLRASKYHQNNDSKSETLLVRPTPTNTIPWSPTSVPLASTQPYFYQPNHHQHPLHTRPISYQPSISTQCTCPTHYHSSGSSATDASASSNPEQNYHIYQEILNDDYKAQIISNNFRACRPLHIDTNSPPTSTSSNATTTTNPEQCQLCSLSVLV</sequence>
<dbReference type="PANTHER" id="PTHR24369:SF210">
    <property type="entry name" value="CHAOPTIN-RELATED"/>
    <property type="match status" value="1"/>
</dbReference>
<feature type="chain" id="PRO_5036414058" evidence="5">
    <location>
        <begin position="26"/>
        <end position="944"/>
    </location>
</feature>
<dbReference type="SMART" id="SM00369">
    <property type="entry name" value="LRR_TYP"/>
    <property type="match status" value="7"/>
</dbReference>
<gene>
    <name evidence="6" type="ORF">KIK155_LOCUS2327</name>
    <name evidence="7" type="ORF">TOA249_LOCUS2850</name>
</gene>
<feature type="transmembrane region" description="Helical" evidence="4">
    <location>
        <begin position="759"/>
        <end position="781"/>
    </location>
</feature>